<dbReference type="SUPFAM" id="SSF53383">
    <property type="entry name" value="PLP-dependent transferases"/>
    <property type="match status" value="1"/>
</dbReference>
<evidence type="ECO:0000256" key="6">
    <source>
        <dbReference type="ARBA" id="ARBA00023004"/>
    </source>
</evidence>
<evidence type="ECO:0000313" key="10">
    <source>
        <dbReference type="EMBL" id="WDZ82838.1"/>
    </source>
</evidence>
<organism evidence="10 11">
    <name type="scientific">Micromonospora cathayae</name>
    <dbReference type="NCBI Taxonomy" id="3028804"/>
    <lineage>
        <taxon>Bacteria</taxon>
        <taxon>Bacillati</taxon>
        <taxon>Actinomycetota</taxon>
        <taxon>Actinomycetes</taxon>
        <taxon>Micromonosporales</taxon>
        <taxon>Micromonosporaceae</taxon>
        <taxon>Micromonospora</taxon>
    </lineage>
</organism>
<dbReference type="EMBL" id="CP118615">
    <property type="protein sequence ID" value="WDZ82838.1"/>
    <property type="molecule type" value="Genomic_DNA"/>
</dbReference>
<dbReference type="Proteomes" id="UP001219605">
    <property type="component" value="Chromosome"/>
</dbReference>
<accession>A0ABY7ZL60</accession>
<dbReference type="InterPro" id="IPR015424">
    <property type="entry name" value="PyrdxlP-dep_Trfase"/>
</dbReference>
<proteinExistence type="inferred from homology"/>
<dbReference type="PANTHER" id="PTHR11601:SF34">
    <property type="entry name" value="CYSTEINE DESULFURASE"/>
    <property type="match status" value="1"/>
</dbReference>
<dbReference type="PIRSF" id="PIRSF005572">
    <property type="entry name" value="NifS"/>
    <property type="match status" value="1"/>
</dbReference>
<evidence type="ECO:0000256" key="5">
    <source>
        <dbReference type="ARBA" id="ARBA00022898"/>
    </source>
</evidence>
<dbReference type="RefSeq" id="WP_275029183.1">
    <property type="nucleotide sequence ID" value="NZ_CP118615.1"/>
</dbReference>
<dbReference type="InterPro" id="IPR015422">
    <property type="entry name" value="PyrdxlP-dep_Trfase_small"/>
</dbReference>
<comment type="catalytic activity">
    <reaction evidence="8">
        <text>(sulfur carrier)-H + L-cysteine = (sulfur carrier)-SH + L-alanine</text>
        <dbReference type="Rhea" id="RHEA:43892"/>
        <dbReference type="Rhea" id="RHEA-COMP:14737"/>
        <dbReference type="Rhea" id="RHEA-COMP:14739"/>
        <dbReference type="ChEBI" id="CHEBI:29917"/>
        <dbReference type="ChEBI" id="CHEBI:35235"/>
        <dbReference type="ChEBI" id="CHEBI:57972"/>
        <dbReference type="ChEBI" id="CHEBI:64428"/>
        <dbReference type="EC" id="2.8.1.7"/>
    </reaction>
</comment>
<sequence>MTTRSPVPADPRCPADDLSEFVYLDYAATTPLGREAFDAIGRGMRLFGNPSSRHSVGQAAHEALGTARAQVAALLGCPAGEVVFTGGGSEAINLALRGTFAPRHWRGHLVTTAIEHSAVLESAAALRRRGVDVTIVPPEPSGHVDPDRVAAALRPDTVLVSVMHANNETGAVQPVREITERAHAAGALMHVDAVQTAGKLPIDTLDADLVSISAHKFGGPKGVGALRLAAHHTVEPLVCGGGQEDGRRAGTENLPGVLGMAAAATAALPRLHDRSYRQQQWALRTRLLRHLGALDGVRVNATDPVMAETVSVTFAGVRGDTVADVLDMHGICVSTGSACHAGQDSPSHVLTAMGLDVEQARATLRFSFGAGTTGADIDTAGRATVAAVEQVRRVSGRSGTPLATVGTAGVR</sequence>
<keyword evidence="3" id="KW-0808">Transferase</keyword>
<evidence type="ECO:0000256" key="2">
    <source>
        <dbReference type="ARBA" id="ARBA00006490"/>
    </source>
</evidence>
<keyword evidence="6" id="KW-0408">Iron</keyword>
<evidence type="ECO:0000256" key="7">
    <source>
        <dbReference type="ARBA" id="ARBA00023014"/>
    </source>
</evidence>
<evidence type="ECO:0000256" key="3">
    <source>
        <dbReference type="ARBA" id="ARBA00022679"/>
    </source>
</evidence>
<dbReference type="InterPro" id="IPR015421">
    <property type="entry name" value="PyrdxlP-dep_Trfase_major"/>
</dbReference>
<reference evidence="10 11" key="1">
    <citation type="submission" date="2023-02" db="EMBL/GenBank/DDBJ databases">
        <authorList>
            <person name="Mo P."/>
        </authorList>
    </citation>
    <scope>NUCLEOTIDE SEQUENCE [LARGE SCALE GENOMIC DNA]</scope>
    <source>
        <strain evidence="10 11">HUAS 3</strain>
    </source>
</reference>
<evidence type="ECO:0000256" key="1">
    <source>
        <dbReference type="ARBA" id="ARBA00001933"/>
    </source>
</evidence>
<keyword evidence="7" id="KW-0411">Iron-sulfur</keyword>
<dbReference type="PANTHER" id="PTHR11601">
    <property type="entry name" value="CYSTEINE DESULFURYLASE FAMILY MEMBER"/>
    <property type="match status" value="1"/>
</dbReference>
<protein>
    <submittedName>
        <fullName evidence="10">Cysteine desulfurase family protein</fullName>
    </submittedName>
</protein>
<evidence type="ECO:0000259" key="9">
    <source>
        <dbReference type="Pfam" id="PF00266"/>
    </source>
</evidence>
<keyword evidence="11" id="KW-1185">Reference proteome</keyword>
<keyword evidence="5" id="KW-0663">Pyridoxal phosphate</keyword>
<name>A0ABY7ZL60_9ACTN</name>
<dbReference type="Gene3D" id="3.90.1150.10">
    <property type="entry name" value="Aspartate Aminotransferase, domain 1"/>
    <property type="match status" value="1"/>
</dbReference>
<evidence type="ECO:0000256" key="8">
    <source>
        <dbReference type="ARBA" id="ARBA00050776"/>
    </source>
</evidence>
<evidence type="ECO:0000256" key="4">
    <source>
        <dbReference type="ARBA" id="ARBA00022723"/>
    </source>
</evidence>
<gene>
    <name evidence="10" type="ORF">PVK37_20455</name>
</gene>
<keyword evidence="4" id="KW-0479">Metal-binding</keyword>
<evidence type="ECO:0000313" key="11">
    <source>
        <dbReference type="Proteomes" id="UP001219605"/>
    </source>
</evidence>
<dbReference type="InterPro" id="IPR000192">
    <property type="entry name" value="Aminotrans_V_dom"/>
</dbReference>
<dbReference type="Gene3D" id="3.40.640.10">
    <property type="entry name" value="Type I PLP-dependent aspartate aminotransferase-like (Major domain)"/>
    <property type="match status" value="1"/>
</dbReference>
<dbReference type="Gene3D" id="1.10.260.50">
    <property type="match status" value="1"/>
</dbReference>
<comment type="similarity">
    <text evidence="2">Belongs to the class-V pyridoxal-phosphate-dependent aminotransferase family. NifS/IscS subfamily.</text>
</comment>
<feature type="domain" description="Aminotransferase class V" evidence="9">
    <location>
        <begin position="22"/>
        <end position="378"/>
    </location>
</feature>
<dbReference type="Pfam" id="PF00266">
    <property type="entry name" value="Aminotran_5"/>
    <property type="match status" value="1"/>
</dbReference>
<comment type="cofactor">
    <cofactor evidence="1">
        <name>pyridoxal 5'-phosphate</name>
        <dbReference type="ChEBI" id="CHEBI:597326"/>
    </cofactor>
</comment>
<dbReference type="InterPro" id="IPR016454">
    <property type="entry name" value="Cysteine_dSase"/>
</dbReference>